<evidence type="ECO:0000256" key="2">
    <source>
        <dbReference type="ARBA" id="ARBA00009665"/>
    </source>
</evidence>
<dbReference type="GO" id="GO:0005794">
    <property type="term" value="C:Golgi apparatus"/>
    <property type="evidence" value="ECO:0007669"/>
    <property type="project" value="TreeGrafter"/>
</dbReference>
<feature type="compositionally biased region" description="Polar residues" evidence="6">
    <location>
        <begin position="140"/>
        <end position="155"/>
    </location>
</feature>
<proteinExistence type="inferred from homology"/>
<protein>
    <submittedName>
        <fullName evidence="8">Uncharacterized protein</fullName>
    </submittedName>
</protein>
<feature type="transmembrane region" description="Helical" evidence="7">
    <location>
        <begin position="634"/>
        <end position="656"/>
    </location>
</feature>
<evidence type="ECO:0000313" key="8">
    <source>
        <dbReference type="EMBL" id="KAE8256420.1"/>
    </source>
</evidence>
<organism evidence="8 9">
    <name type="scientific">Tilletia indica</name>
    <dbReference type="NCBI Taxonomy" id="43049"/>
    <lineage>
        <taxon>Eukaryota</taxon>
        <taxon>Fungi</taxon>
        <taxon>Dikarya</taxon>
        <taxon>Basidiomycota</taxon>
        <taxon>Ustilaginomycotina</taxon>
        <taxon>Exobasidiomycetes</taxon>
        <taxon>Tilletiales</taxon>
        <taxon>Tilletiaceae</taxon>
        <taxon>Tilletia</taxon>
    </lineage>
</organism>
<gene>
    <name evidence="8" type="ORF">A4X13_0g2639</name>
</gene>
<comment type="similarity">
    <text evidence="2">Belongs to the SYG1 (TC 2.A.94) family.</text>
</comment>
<dbReference type="GO" id="GO:0016036">
    <property type="term" value="P:cellular response to phosphate starvation"/>
    <property type="evidence" value="ECO:0007669"/>
    <property type="project" value="TreeGrafter"/>
</dbReference>
<dbReference type="Pfam" id="PF03124">
    <property type="entry name" value="EXS"/>
    <property type="match status" value="1"/>
</dbReference>
<feature type="transmembrane region" description="Helical" evidence="7">
    <location>
        <begin position="553"/>
        <end position="572"/>
    </location>
</feature>
<evidence type="ECO:0000256" key="7">
    <source>
        <dbReference type="SAM" id="Phobius"/>
    </source>
</evidence>
<feature type="transmembrane region" description="Helical" evidence="7">
    <location>
        <begin position="863"/>
        <end position="884"/>
    </location>
</feature>
<evidence type="ECO:0000256" key="3">
    <source>
        <dbReference type="ARBA" id="ARBA00022692"/>
    </source>
</evidence>
<feature type="compositionally biased region" description="Basic and acidic residues" evidence="6">
    <location>
        <begin position="967"/>
        <end position="984"/>
    </location>
</feature>
<feature type="region of interest" description="Disordered" evidence="6">
    <location>
        <begin position="343"/>
        <end position="389"/>
    </location>
</feature>
<accession>A0A177TXV9</accession>
<comment type="subcellular location">
    <subcellularLocation>
        <location evidence="1">Membrane</location>
        <topology evidence="1">Multi-pass membrane protein</topology>
    </subcellularLocation>
</comment>
<dbReference type="CDD" id="cd14475">
    <property type="entry name" value="SPX_SYG1_like"/>
    <property type="match status" value="1"/>
</dbReference>
<reference evidence="8" key="2">
    <citation type="journal article" date="2019" name="IMA Fungus">
        <title>Genome sequencing and comparison of five Tilletia species to identify candidate genes for the detection of regulated species infecting wheat.</title>
        <authorList>
            <person name="Nguyen H.D.T."/>
            <person name="Sultana T."/>
            <person name="Kesanakurti P."/>
            <person name="Hambleton S."/>
        </authorList>
    </citation>
    <scope>NUCLEOTIDE SEQUENCE</scope>
    <source>
        <strain evidence="8">DAOMC 236416</strain>
    </source>
</reference>
<evidence type="ECO:0000256" key="6">
    <source>
        <dbReference type="SAM" id="MobiDB-lite"/>
    </source>
</evidence>
<feature type="region of interest" description="Disordered" evidence="6">
    <location>
        <begin position="967"/>
        <end position="1045"/>
    </location>
</feature>
<dbReference type="InterPro" id="IPR004331">
    <property type="entry name" value="SPX_dom"/>
</dbReference>
<feature type="compositionally biased region" description="Polar residues" evidence="6">
    <location>
        <begin position="371"/>
        <end position="386"/>
    </location>
</feature>
<evidence type="ECO:0000313" key="9">
    <source>
        <dbReference type="Proteomes" id="UP000077521"/>
    </source>
</evidence>
<keyword evidence="5 7" id="KW-0472">Membrane</keyword>
<keyword evidence="9" id="KW-1185">Reference proteome</keyword>
<feature type="region of interest" description="Disordered" evidence="6">
    <location>
        <begin position="121"/>
        <end position="227"/>
    </location>
</feature>
<evidence type="ECO:0000256" key="5">
    <source>
        <dbReference type="ARBA" id="ARBA00023136"/>
    </source>
</evidence>
<feature type="transmembrane region" description="Helical" evidence="7">
    <location>
        <begin position="818"/>
        <end position="835"/>
    </location>
</feature>
<keyword evidence="4 7" id="KW-1133">Transmembrane helix</keyword>
<feature type="transmembrane region" description="Helical" evidence="7">
    <location>
        <begin position="592"/>
        <end position="613"/>
    </location>
</feature>
<feature type="region of interest" description="Disordered" evidence="6">
    <location>
        <begin position="75"/>
        <end position="107"/>
    </location>
</feature>
<dbReference type="PANTHER" id="PTHR10783">
    <property type="entry name" value="XENOTROPIC AND POLYTROPIC RETROVIRUS RECEPTOR 1-RELATED"/>
    <property type="match status" value="1"/>
</dbReference>
<dbReference type="GO" id="GO:0005886">
    <property type="term" value="C:plasma membrane"/>
    <property type="evidence" value="ECO:0007669"/>
    <property type="project" value="TreeGrafter"/>
</dbReference>
<reference evidence="8" key="1">
    <citation type="submission" date="2016-04" db="EMBL/GenBank/DDBJ databases">
        <authorList>
            <person name="Nguyen H.D."/>
            <person name="Samba Siva P."/>
            <person name="Cullis J."/>
            <person name="Levesque C.A."/>
            <person name="Hambleton S."/>
        </authorList>
    </citation>
    <scope>NUCLEOTIDE SEQUENCE</scope>
    <source>
        <strain evidence="8">DAOMC 236416</strain>
    </source>
</reference>
<dbReference type="GO" id="GO:0000822">
    <property type="term" value="F:inositol hexakisphosphate binding"/>
    <property type="evidence" value="ECO:0007669"/>
    <property type="project" value="TreeGrafter"/>
</dbReference>
<dbReference type="InterPro" id="IPR004342">
    <property type="entry name" value="EXS_C"/>
</dbReference>
<sequence length="1045" mass="117745">MKFARYLEDASVPEWRRSYVNYSGLKKLIKRVSEHRTQRLSLDLTKTTSKTLTRPNLTAIGSAASVLRRRLSNSAENGSSGFFAPQSPTYGAAGSGRPSAQHTHDEDIEANRRLRAISLEGTGLSIDENHLPKTHGSEGTIDTESAPTRQNASSHIHSEQKDLTANAGNADHGRPESPVDAGASPSTPSQPEPSSPRARFNVAERSQGASSAVARPSNAERSASAKTLRIRSAQAASQIFGKSKTKASYPENLSQIIEENFDEEETKIFLALESEISRVIAFLEAREKQALDRFEVLAVQLQELAQHRLQFKSHIQGASTARRAATDAFNLASVSSRIPKFGTTASALPERMRSAADTKRGPIGGQEATDRQGSGTSSTPVLSDASQPGYWDEGAELRSQALSRIPHFTKGQLFTAADEEIRRANEDAALSHDPERYRSAKKKMKSAVLEEYRLLELVKDFRTLNRTALAKILKKLQKQSGVKCADAFFKARVARSMLVKSEQIERLLKSTEELYTFFFEHGDSKKARERLRSGNAFATLSTSLPHQSHHISVFKAGIFLGIALCATVAGLVKAQQPATKANIPQWEALLRVYGALFIPALFAFLFGLNLAAWRRTRVNYVFIFEFDVRTLADYHQYFELPALFLLLLSLCFWISFLNPFPDKIAPTTWPLVWIVIVLVVLLMPIPMLLLPSRRWLVHSLLRVFQAGVLSRVEFRDFFLGDELNSLVWSFSMLWFIGCQYQRKWPAIDTCEPNGTFWTPVLGALPPLLRFIQCWRRWLDSDMKARIHLINAGKYTTSILNQFFYFNYRYHGSDRKVDLIIWCIFGCIYSVYTSAWDLKIDWSLLDPHARWPYLRNDLYYEWPFLYYFAIVSNVIIRFAWVIYLMPGPASSLTKIFIIALLESLRRWQWNMFRLENEHLGNADDFRVVKDVPLPYTHGIRVAEEDLDDDEGPSNKKQRRNIFKLSESFKRKDSDEHSDPFAEERIAPATGGEGLSDRISNSLGLGPDKASGSDSDQKVDNHAGAKRVVSRDFQSQEGTSATCGESR</sequence>
<comment type="caution">
    <text evidence="8">The sequence shown here is derived from an EMBL/GenBank/DDBJ whole genome shotgun (WGS) entry which is preliminary data.</text>
</comment>
<feature type="transmembrane region" description="Helical" evidence="7">
    <location>
        <begin position="668"/>
        <end position="690"/>
    </location>
</feature>
<dbReference type="EMBL" id="LWDF02000130">
    <property type="protein sequence ID" value="KAE8256420.1"/>
    <property type="molecule type" value="Genomic_DNA"/>
</dbReference>
<evidence type="ECO:0000256" key="1">
    <source>
        <dbReference type="ARBA" id="ARBA00004141"/>
    </source>
</evidence>
<dbReference type="PROSITE" id="PS51380">
    <property type="entry name" value="EXS"/>
    <property type="match status" value="1"/>
</dbReference>
<keyword evidence="3 7" id="KW-0812">Transmembrane</keyword>
<feature type="compositionally biased region" description="Polar residues" evidence="6">
    <location>
        <begin position="1030"/>
        <end position="1045"/>
    </location>
</feature>
<dbReference type="Proteomes" id="UP000077521">
    <property type="component" value="Unassembled WGS sequence"/>
</dbReference>
<evidence type="ECO:0000256" key="4">
    <source>
        <dbReference type="ARBA" id="ARBA00022989"/>
    </source>
</evidence>
<name>A0A177TXV9_9BASI</name>
<dbReference type="PROSITE" id="PS51382">
    <property type="entry name" value="SPX"/>
    <property type="match status" value="1"/>
</dbReference>
<dbReference type="GO" id="GO:0006817">
    <property type="term" value="P:phosphate ion transport"/>
    <property type="evidence" value="ECO:0007669"/>
    <property type="project" value="TreeGrafter"/>
</dbReference>
<dbReference type="Pfam" id="PF03105">
    <property type="entry name" value="SPX"/>
    <property type="match status" value="1"/>
</dbReference>
<dbReference type="AlphaFoldDB" id="A0A177TXV9"/>
<feature type="compositionally biased region" description="Basic and acidic residues" evidence="6">
    <location>
        <begin position="350"/>
        <end position="360"/>
    </location>
</feature>
<dbReference type="PANTHER" id="PTHR10783:SF103">
    <property type="entry name" value="SOLUTE CARRIER FAMILY 53 MEMBER 1"/>
    <property type="match status" value="1"/>
</dbReference>